<evidence type="ECO:0000256" key="1">
    <source>
        <dbReference type="SAM" id="Phobius"/>
    </source>
</evidence>
<evidence type="ECO:0008006" key="4">
    <source>
        <dbReference type="Google" id="ProtNLM"/>
    </source>
</evidence>
<dbReference type="STRING" id="583345.Mmol_0740"/>
<accession>C6WUQ1</accession>
<dbReference type="AlphaFoldDB" id="C6WUQ1"/>
<dbReference type="OrthoDB" id="9181360at2"/>
<dbReference type="KEGG" id="mmb:Mmol_0740"/>
<dbReference type="Proteomes" id="UP000002742">
    <property type="component" value="Chromosome"/>
</dbReference>
<proteinExistence type="predicted"/>
<dbReference type="EMBL" id="CP001672">
    <property type="protein sequence ID" value="ACT47650.1"/>
    <property type="molecule type" value="Genomic_DNA"/>
</dbReference>
<feature type="transmembrane region" description="Helical" evidence="1">
    <location>
        <begin position="59"/>
        <end position="79"/>
    </location>
</feature>
<sequence>MIQKLQLGASISLIALIFLTLAWETVLAPLKPGGSLLIFKVLPLLLPLFGILRGKRYTYQWSCMFILFYFTEGVVRAWADVGLSAKLALAEVILTILFFTCTIFYARLTRQTPQNQVKNP</sequence>
<gene>
    <name evidence="2" type="ordered locus">Mmol_0740</name>
</gene>
<protein>
    <recommendedName>
        <fullName evidence="4">DUF2069 domain-containing protein</fullName>
    </recommendedName>
</protein>
<dbReference type="RefSeq" id="WP_015831687.1">
    <property type="nucleotide sequence ID" value="NC_012968.1"/>
</dbReference>
<reference evidence="3" key="1">
    <citation type="submission" date="2009-07" db="EMBL/GenBank/DDBJ databases">
        <title>Complete sequence of Methylotenera mobilis JLW8.</title>
        <authorList>
            <consortium name="US DOE Joint Genome Institute"/>
            <person name="Lucas S."/>
            <person name="Copeland A."/>
            <person name="Lapidus A."/>
            <person name="Glavina del Rio T."/>
            <person name="Tice H."/>
            <person name="Bruce D."/>
            <person name="Goodwin L."/>
            <person name="Pitluck S."/>
            <person name="LaButti K.M."/>
            <person name="Clum A."/>
            <person name="Larimer F."/>
            <person name="Land M."/>
            <person name="Hauser L."/>
            <person name="Kyrpides N."/>
            <person name="Mikhailova N."/>
            <person name="Kayluzhnaya M."/>
            <person name="Chistoserdova L."/>
        </authorList>
    </citation>
    <scope>NUCLEOTIDE SEQUENCE [LARGE SCALE GENOMIC DNA]</scope>
    <source>
        <strain evidence="3">JLW8 / ATCC BAA-1282 / DSM 17540</strain>
    </source>
</reference>
<dbReference type="InterPro" id="IPR018643">
    <property type="entry name" value="DUF2069_membrane"/>
</dbReference>
<dbReference type="HOGENOM" id="CLU_122357_0_1_4"/>
<dbReference type="Pfam" id="PF09842">
    <property type="entry name" value="DUF2069"/>
    <property type="match status" value="1"/>
</dbReference>
<evidence type="ECO:0000313" key="2">
    <source>
        <dbReference type="EMBL" id="ACT47650.1"/>
    </source>
</evidence>
<name>C6WUQ1_METML</name>
<dbReference type="eggNOG" id="COG3308">
    <property type="taxonomic scope" value="Bacteria"/>
</dbReference>
<evidence type="ECO:0000313" key="3">
    <source>
        <dbReference type="Proteomes" id="UP000002742"/>
    </source>
</evidence>
<keyword evidence="1" id="KW-0472">Membrane</keyword>
<keyword evidence="1" id="KW-1133">Transmembrane helix</keyword>
<keyword evidence="1" id="KW-0812">Transmembrane</keyword>
<feature type="transmembrane region" description="Helical" evidence="1">
    <location>
        <begin position="85"/>
        <end position="106"/>
    </location>
</feature>
<feature type="transmembrane region" description="Helical" evidence="1">
    <location>
        <begin position="32"/>
        <end position="52"/>
    </location>
</feature>
<keyword evidence="3" id="KW-1185">Reference proteome</keyword>
<reference evidence="2 3" key="2">
    <citation type="journal article" date="2011" name="J. Bacteriol.">
        <title>Genomes of three methylotrophs from a single niche uncover genetic and metabolic divergence of Methylophilaceae.</title>
        <authorList>
            <person name="Lapidus A."/>
            <person name="Clum A."/>
            <person name="Labutti K."/>
            <person name="Kaluzhnaya M.G."/>
            <person name="Lim S."/>
            <person name="Beck D.A."/>
            <person name="Glavina Del Rio T."/>
            <person name="Nolan M."/>
            <person name="Mavromatis K."/>
            <person name="Huntemann M."/>
            <person name="Lucas S."/>
            <person name="Lidstrom M.E."/>
            <person name="Ivanova N."/>
            <person name="Chistoserdova L."/>
        </authorList>
    </citation>
    <scope>NUCLEOTIDE SEQUENCE [LARGE SCALE GENOMIC DNA]</scope>
    <source>
        <strain evidence="3">JLW8 / ATCC BAA-1282 / DSM 17540</strain>
    </source>
</reference>
<organism evidence="2 3">
    <name type="scientific">Methylotenera mobilis (strain JLW8 / ATCC BAA-1282 / DSM 17540)</name>
    <dbReference type="NCBI Taxonomy" id="583345"/>
    <lineage>
        <taxon>Bacteria</taxon>
        <taxon>Pseudomonadati</taxon>
        <taxon>Pseudomonadota</taxon>
        <taxon>Betaproteobacteria</taxon>
        <taxon>Nitrosomonadales</taxon>
        <taxon>Methylophilaceae</taxon>
        <taxon>Methylotenera</taxon>
    </lineage>
</organism>